<dbReference type="PANTHER" id="PTHR43128">
    <property type="entry name" value="L-2-HYDROXYCARBOXYLATE DEHYDROGENASE (NAD(P)(+))"/>
    <property type="match status" value="1"/>
</dbReference>
<dbReference type="GO" id="GO:0004459">
    <property type="term" value="F:L-lactate dehydrogenase (NAD+) activity"/>
    <property type="evidence" value="ECO:0007669"/>
    <property type="project" value="UniProtKB-EC"/>
</dbReference>
<dbReference type="InterPro" id="IPR011304">
    <property type="entry name" value="L-lactate_DH"/>
</dbReference>
<dbReference type="Pfam" id="PF02866">
    <property type="entry name" value="Ldh_1_C"/>
    <property type="match status" value="1"/>
</dbReference>
<dbReference type="InterPro" id="IPR036291">
    <property type="entry name" value="NAD(P)-bd_dom_sf"/>
</dbReference>
<protein>
    <recommendedName>
        <fullName evidence="3 9">L-lactate dehydrogenase</fullName>
        <ecNumber evidence="3 9">1.1.1.27</ecNumber>
    </recommendedName>
</protein>
<organism evidence="12 13">
    <name type="scientific">Mythimna separata</name>
    <name type="common">Oriental armyworm</name>
    <name type="synonym">Pseudaletia separata</name>
    <dbReference type="NCBI Taxonomy" id="271217"/>
    <lineage>
        <taxon>Eukaryota</taxon>
        <taxon>Metazoa</taxon>
        <taxon>Ecdysozoa</taxon>
        <taxon>Arthropoda</taxon>
        <taxon>Hexapoda</taxon>
        <taxon>Insecta</taxon>
        <taxon>Pterygota</taxon>
        <taxon>Neoptera</taxon>
        <taxon>Endopterygota</taxon>
        <taxon>Lepidoptera</taxon>
        <taxon>Glossata</taxon>
        <taxon>Ditrysia</taxon>
        <taxon>Noctuoidea</taxon>
        <taxon>Noctuidae</taxon>
        <taxon>Noctuinae</taxon>
        <taxon>Hadenini</taxon>
        <taxon>Mythimna</taxon>
    </lineage>
</organism>
<dbReference type="AlphaFoldDB" id="A0AAD7Z3F1"/>
<dbReference type="Proteomes" id="UP001231518">
    <property type="component" value="Chromosome 1"/>
</dbReference>
<dbReference type="PRINTS" id="PR00086">
    <property type="entry name" value="LLDHDRGNASE"/>
</dbReference>
<keyword evidence="4 9" id="KW-0560">Oxidoreductase</keyword>
<feature type="domain" description="Lactate/malate dehydrogenase N-terminal" evidence="10">
    <location>
        <begin position="2"/>
        <end position="130"/>
    </location>
</feature>
<dbReference type="InterPro" id="IPR001236">
    <property type="entry name" value="Lactate/malate_DH_N"/>
</dbReference>
<dbReference type="PANTHER" id="PTHR43128:SF16">
    <property type="entry name" value="L-LACTATE DEHYDROGENASE"/>
    <property type="match status" value="1"/>
</dbReference>
<evidence type="ECO:0000313" key="12">
    <source>
        <dbReference type="EMBL" id="KAJ8737329.1"/>
    </source>
</evidence>
<dbReference type="InterPro" id="IPR022383">
    <property type="entry name" value="Lactate/malate_DH_C"/>
</dbReference>
<dbReference type="GO" id="GO:0005737">
    <property type="term" value="C:cytoplasm"/>
    <property type="evidence" value="ECO:0007669"/>
    <property type="project" value="InterPro"/>
</dbReference>
<dbReference type="InterPro" id="IPR018177">
    <property type="entry name" value="L-lactate_DH_AS"/>
</dbReference>
<accession>A0AAD7Z3F1</accession>
<evidence type="ECO:0000259" key="10">
    <source>
        <dbReference type="Pfam" id="PF00056"/>
    </source>
</evidence>
<dbReference type="InterPro" id="IPR015955">
    <property type="entry name" value="Lactate_DH/Glyco_Ohase_4_C"/>
</dbReference>
<feature type="active site" description="Proton acceptor" evidence="7">
    <location>
        <position position="163"/>
    </location>
</feature>
<dbReference type="Pfam" id="PF00056">
    <property type="entry name" value="Ldh_1_N"/>
    <property type="match status" value="1"/>
</dbReference>
<dbReference type="NCBIfam" id="TIGR01771">
    <property type="entry name" value="L-LDH-NAD"/>
    <property type="match status" value="1"/>
</dbReference>
<evidence type="ECO:0000259" key="11">
    <source>
        <dbReference type="Pfam" id="PF02866"/>
    </source>
</evidence>
<dbReference type="EC" id="1.1.1.27" evidence="3 9"/>
<evidence type="ECO:0000313" key="13">
    <source>
        <dbReference type="Proteomes" id="UP001231518"/>
    </source>
</evidence>
<feature type="binding site" evidence="8">
    <location>
        <position position="83"/>
    </location>
    <ligand>
        <name>NAD(+)</name>
        <dbReference type="ChEBI" id="CHEBI:57540"/>
    </ligand>
</feature>
<comment type="similarity">
    <text evidence="2">Belongs to the LDH/MDH superfamily. LDH family.</text>
</comment>
<evidence type="ECO:0000256" key="7">
    <source>
        <dbReference type="PIRSR" id="PIRSR000102-1"/>
    </source>
</evidence>
<name>A0AAD7Z3F1_MYTSE</name>
<gene>
    <name evidence="12" type="ORF">PYW07_000600</name>
</gene>
<sequence length="302" mass="33232">MATIFALLTQNVSAHIVMVDSDQEKLKGEVMDLQHASSFLYNGNASIEACTDYSKTKDSSVCVIAAGVRQKVGEDRRSLLQKNVTALKTIVPKLVEHSPRTIIIIASNPVDVLTYVTWRLSGLEKNHIIGSGTNLDSGRFRYLLSQKLTITPTSCHAYIIGEHGDSCVPVWSTVNIAGVRLRDINDNIGQDCDDENWKDIHTQVVQSAYEIVKLKGYTSWAIGLSVSQIVNAILNNTTSVHAVTTCVQGHHGITDEVFLSLPCVLGRSGVMDIIRQPLTDLETKLFRKSATIMAEHQAQIKF</sequence>
<evidence type="ECO:0000256" key="3">
    <source>
        <dbReference type="ARBA" id="ARBA00012967"/>
    </source>
</evidence>
<comment type="catalytic activity">
    <reaction evidence="6 9">
        <text>(S)-lactate + NAD(+) = pyruvate + NADH + H(+)</text>
        <dbReference type="Rhea" id="RHEA:23444"/>
        <dbReference type="ChEBI" id="CHEBI:15361"/>
        <dbReference type="ChEBI" id="CHEBI:15378"/>
        <dbReference type="ChEBI" id="CHEBI:16651"/>
        <dbReference type="ChEBI" id="CHEBI:57540"/>
        <dbReference type="ChEBI" id="CHEBI:57945"/>
        <dbReference type="EC" id="1.1.1.27"/>
    </reaction>
</comment>
<keyword evidence="5 8" id="KW-0520">NAD</keyword>
<keyword evidence="13" id="KW-1185">Reference proteome</keyword>
<evidence type="ECO:0000256" key="9">
    <source>
        <dbReference type="RuleBase" id="RU000496"/>
    </source>
</evidence>
<evidence type="ECO:0000256" key="2">
    <source>
        <dbReference type="ARBA" id="ARBA00006054"/>
    </source>
</evidence>
<dbReference type="SUPFAM" id="SSF56327">
    <property type="entry name" value="LDH C-terminal domain-like"/>
    <property type="match status" value="1"/>
</dbReference>
<dbReference type="SUPFAM" id="SSF51735">
    <property type="entry name" value="NAD(P)-binding Rossmann-fold domains"/>
    <property type="match status" value="1"/>
</dbReference>
<dbReference type="GO" id="GO:0006089">
    <property type="term" value="P:lactate metabolic process"/>
    <property type="evidence" value="ECO:0007669"/>
    <property type="project" value="TreeGrafter"/>
</dbReference>
<dbReference type="PROSITE" id="PS00064">
    <property type="entry name" value="L_LDH"/>
    <property type="match status" value="1"/>
</dbReference>
<evidence type="ECO:0000256" key="4">
    <source>
        <dbReference type="ARBA" id="ARBA00023002"/>
    </source>
</evidence>
<feature type="binding site" evidence="8">
    <location>
        <position position="20"/>
    </location>
    <ligand>
        <name>NAD(+)</name>
        <dbReference type="ChEBI" id="CHEBI:57540"/>
    </ligand>
</feature>
<dbReference type="EMBL" id="JARGEI010000001">
    <property type="protein sequence ID" value="KAJ8737329.1"/>
    <property type="molecule type" value="Genomic_DNA"/>
</dbReference>
<dbReference type="InterPro" id="IPR001557">
    <property type="entry name" value="L-lactate/malate_DH"/>
</dbReference>
<feature type="domain" description="Lactate/malate dehydrogenase C-terminal" evidence="11">
    <location>
        <begin position="133"/>
        <end position="295"/>
    </location>
</feature>
<comment type="caution">
    <text evidence="12">The sequence shown here is derived from an EMBL/GenBank/DDBJ whole genome shotgun (WGS) entry which is preliminary data.</text>
</comment>
<dbReference type="Gene3D" id="3.40.50.720">
    <property type="entry name" value="NAD(P)-binding Rossmann-like Domain"/>
    <property type="match status" value="1"/>
</dbReference>
<evidence type="ECO:0000256" key="6">
    <source>
        <dbReference type="ARBA" id="ARBA00049258"/>
    </source>
</evidence>
<evidence type="ECO:0000256" key="8">
    <source>
        <dbReference type="PIRSR" id="PIRSR000102-3"/>
    </source>
</evidence>
<evidence type="ECO:0000256" key="1">
    <source>
        <dbReference type="ARBA" id="ARBA00004843"/>
    </source>
</evidence>
<dbReference type="Gene3D" id="3.90.110.10">
    <property type="entry name" value="Lactate dehydrogenase/glycoside hydrolase, family 4, C-terminal"/>
    <property type="match status" value="1"/>
</dbReference>
<dbReference type="PIRSF" id="PIRSF000102">
    <property type="entry name" value="Lac_mal_DH"/>
    <property type="match status" value="1"/>
</dbReference>
<dbReference type="CDD" id="cd05293">
    <property type="entry name" value="LDH_1"/>
    <property type="match status" value="1"/>
</dbReference>
<reference evidence="12" key="1">
    <citation type="submission" date="2023-03" db="EMBL/GenBank/DDBJ databases">
        <title>Chromosome-level genomes of two armyworms, Mythimna separata and Mythimna loreyi, provide insights into the biosynthesis and reception of sex pheromones.</title>
        <authorList>
            <person name="Zhao H."/>
        </authorList>
    </citation>
    <scope>NUCLEOTIDE SEQUENCE</scope>
    <source>
        <strain evidence="12">BeijingLab</strain>
        <tissue evidence="12">Pupa</tissue>
    </source>
</reference>
<evidence type="ECO:0000256" key="5">
    <source>
        <dbReference type="ARBA" id="ARBA00023027"/>
    </source>
</evidence>
<proteinExistence type="inferred from homology"/>
<comment type="pathway">
    <text evidence="1 9">Fermentation; pyruvate fermentation to lactate; (S)-lactate from pyruvate: step 1/1.</text>
</comment>